<keyword evidence="2" id="KW-1185">Reference proteome</keyword>
<reference evidence="1 2" key="1">
    <citation type="submission" date="2024-11" db="EMBL/GenBank/DDBJ databases">
        <title>Chromosome-level genome assembly of the freshwater bivalve Anodonta woodiana.</title>
        <authorList>
            <person name="Chen X."/>
        </authorList>
    </citation>
    <scope>NUCLEOTIDE SEQUENCE [LARGE SCALE GENOMIC DNA]</scope>
    <source>
        <strain evidence="1">MN2024</strain>
        <tissue evidence="1">Gills</tissue>
    </source>
</reference>
<evidence type="ECO:0000313" key="1">
    <source>
        <dbReference type="EMBL" id="KAL3837492.1"/>
    </source>
</evidence>
<evidence type="ECO:0000313" key="2">
    <source>
        <dbReference type="Proteomes" id="UP001634394"/>
    </source>
</evidence>
<dbReference type="AlphaFoldDB" id="A0ABD3TL41"/>
<sequence>MGSAATHQNFVDASRTASQTLAIFDVARPEGGKRSWFTGVTFLPGHFVFLADYNNKRCCLLDPSYKIIADFYLPVSPWDVCYLGNKTVAVTLPKLSKIVFLYVDEAIKHTKTVKIRHNCFGVDFLSHDLIILTCYNRKKSKFLWMIISKEGHEQFYQVIGKREKHLDWVNSNVTLNNARSQIYISCPGLNSVYCFGLEGKEIFQYKDENFSCPQGLAVDKNEDLYVLGGFPRHIAVLSPTGTLRSRINARISNNSQAICFNMDRDKLLVTGATDPERCSVLYTAY</sequence>
<name>A0ABD3TL41_SINWO</name>
<proteinExistence type="predicted"/>
<dbReference type="Gene3D" id="2.120.10.30">
    <property type="entry name" value="TolB, C-terminal domain"/>
    <property type="match status" value="1"/>
</dbReference>
<accession>A0ABD3TL41</accession>
<dbReference type="InterPro" id="IPR011042">
    <property type="entry name" value="6-blade_b-propeller_TolB-like"/>
</dbReference>
<comment type="caution">
    <text evidence="1">The sequence shown here is derived from an EMBL/GenBank/DDBJ whole genome shotgun (WGS) entry which is preliminary data.</text>
</comment>
<organism evidence="1 2">
    <name type="scientific">Sinanodonta woodiana</name>
    <name type="common">Chinese pond mussel</name>
    <name type="synonym">Anodonta woodiana</name>
    <dbReference type="NCBI Taxonomy" id="1069815"/>
    <lineage>
        <taxon>Eukaryota</taxon>
        <taxon>Metazoa</taxon>
        <taxon>Spiralia</taxon>
        <taxon>Lophotrochozoa</taxon>
        <taxon>Mollusca</taxon>
        <taxon>Bivalvia</taxon>
        <taxon>Autobranchia</taxon>
        <taxon>Heteroconchia</taxon>
        <taxon>Palaeoheterodonta</taxon>
        <taxon>Unionida</taxon>
        <taxon>Unionoidea</taxon>
        <taxon>Unionidae</taxon>
        <taxon>Unioninae</taxon>
        <taxon>Sinanodonta</taxon>
    </lineage>
</organism>
<gene>
    <name evidence="1" type="ORF">ACJMK2_022845</name>
</gene>
<dbReference type="SUPFAM" id="SSF63829">
    <property type="entry name" value="Calcium-dependent phosphotriesterase"/>
    <property type="match status" value="1"/>
</dbReference>
<protein>
    <submittedName>
        <fullName evidence="1">Uncharacterized protein</fullName>
    </submittedName>
</protein>
<dbReference type="Proteomes" id="UP001634394">
    <property type="component" value="Unassembled WGS sequence"/>
</dbReference>
<dbReference type="EMBL" id="JBJQND010000018">
    <property type="protein sequence ID" value="KAL3837492.1"/>
    <property type="molecule type" value="Genomic_DNA"/>
</dbReference>